<reference evidence="6" key="1">
    <citation type="submission" date="2022-04" db="EMBL/GenBank/DDBJ databases">
        <authorList>
            <person name="Criscuolo A."/>
        </authorList>
    </citation>
    <scope>NUCLEOTIDE SEQUENCE</scope>
    <source>
        <strain evidence="6">CIP111895</strain>
    </source>
</reference>
<gene>
    <name evidence="6" type="primary">gerXA_1</name>
    <name evidence="6" type="ORF">BACCIP111895_02014</name>
</gene>
<evidence type="ECO:0000256" key="2">
    <source>
        <dbReference type="ARBA" id="ARBA00005278"/>
    </source>
</evidence>
<feature type="transmembrane region" description="Helical" evidence="5">
    <location>
        <begin position="264"/>
        <end position="283"/>
    </location>
</feature>
<feature type="transmembrane region" description="Helical" evidence="5">
    <location>
        <begin position="425"/>
        <end position="453"/>
    </location>
</feature>
<keyword evidence="7" id="KW-1185">Reference proteome</keyword>
<evidence type="ECO:0000256" key="4">
    <source>
        <dbReference type="PIRNR" id="PIRNR005690"/>
    </source>
</evidence>
<dbReference type="InterPro" id="IPR004995">
    <property type="entry name" value="Spore_Ger"/>
</dbReference>
<keyword evidence="5" id="KW-0812">Transmembrane</keyword>
<feature type="transmembrane region" description="Helical" evidence="5">
    <location>
        <begin position="303"/>
        <end position="325"/>
    </location>
</feature>
<accession>A0ABN8KR73</accession>
<dbReference type="EMBL" id="CALBWS010000010">
    <property type="protein sequence ID" value="CAH2714838.1"/>
    <property type="molecule type" value="Genomic_DNA"/>
</dbReference>
<proteinExistence type="inferred from homology"/>
<dbReference type="PIRSF" id="PIRSF005690">
    <property type="entry name" value="GerBA"/>
    <property type="match status" value="1"/>
</dbReference>
<comment type="subcellular location">
    <subcellularLocation>
        <location evidence="4">Cell membrane</location>
    </subcellularLocation>
    <subcellularLocation>
        <location evidence="1">Membrane</location>
        <topology evidence="1">Multi-pass membrane protein</topology>
    </subcellularLocation>
</comment>
<dbReference type="Pfam" id="PF03323">
    <property type="entry name" value="GerA"/>
    <property type="match status" value="1"/>
</dbReference>
<keyword evidence="3 4" id="KW-0472">Membrane</keyword>
<keyword evidence="5" id="KW-1133">Transmembrane helix</keyword>
<evidence type="ECO:0000256" key="3">
    <source>
        <dbReference type="ARBA" id="ARBA00023136"/>
    </source>
</evidence>
<name>A0ABN8KR73_9BACI</name>
<evidence type="ECO:0000313" key="7">
    <source>
        <dbReference type="Proteomes" id="UP000838308"/>
    </source>
</evidence>
<organism evidence="6 7">
    <name type="scientific">Neobacillus rhizosphaerae</name>
    <dbReference type="NCBI Taxonomy" id="2880965"/>
    <lineage>
        <taxon>Bacteria</taxon>
        <taxon>Bacillati</taxon>
        <taxon>Bacillota</taxon>
        <taxon>Bacilli</taxon>
        <taxon>Bacillales</taxon>
        <taxon>Bacillaceae</taxon>
        <taxon>Neobacillus</taxon>
    </lineage>
</organism>
<sequence>MMFKKKHKKTTLTITKSPDKKDISTAAKSLNEQTLRELFKKNEDVKFDPFTFNQHKVMLIYCQGLVRNDMLYQTVPERLDAFFSQLQIEPSKEKIHELLRLPSLKLVENEDEAVSEIFSGKLLLNFNIPGSLFLVDISERPQRNPEETKTEISILGPRDNFIEDISINIALIRKRLRTTSLASKSLEIGKRTRTKVSVLYIDDITDKEILQSIMEKLSAIDIDGLFSGTQLEELIDKNPFGFFPRHAYTGRPDFAVQSLLNGRIMILIDGIAYAYITPVNLFFLLKSSEDKEQNYAYNSFERLMRLVGILIATFLPGFWVALSAFHQNQLPLTLLATIVESRRGVPLPTALEALLMLVIFELFREAGLRLPTAVGQSLSVIGGLIIGDAAIRAGLTNPAMLVVISGSTIATFTLVNQWLIGTVSIIRFFVIFCVSLLGFFGFFISMFIILIYIAKIRIFGVPYLGLATRIDMMNILKSVFRLPDSKKVSRENSLNPNDSARKEGES</sequence>
<dbReference type="PANTHER" id="PTHR22550">
    <property type="entry name" value="SPORE GERMINATION PROTEIN"/>
    <property type="match status" value="1"/>
</dbReference>
<evidence type="ECO:0000256" key="1">
    <source>
        <dbReference type="ARBA" id="ARBA00004141"/>
    </source>
</evidence>
<dbReference type="RefSeq" id="WP_248735139.1">
    <property type="nucleotide sequence ID" value="NZ_CALBWS010000010.1"/>
</dbReference>
<evidence type="ECO:0000256" key="5">
    <source>
        <dbReference type="SAM" id="Phobius"/>
    </source>
</evidence>
<protein>
    <submittedName>
        <fullName evidence="6">Spore germination protein XA</fullName>
    </submittedName>
</protein>
<feature type="transmembrane region" description="Helical" evidence="5">
    <location>
        <begin position="399"/>
        <end position="419"/>
    </location>
</feature>
<evidence type="ECO:0000313" key="6">
    <source>
        <dbReference type="EMBL" id="CAH2714838.1"/>
    </source>
</evidence>
<comment type="similarity">
    <text evidence="2 4">Belongs to the GerABKA family.</text>
</comment>
<dbReference type="InterPro" id="IPR050768">
    <property type="entry name" value="UPF0353/GerABKA_families"/>
</dbReference>
<dbReference type="Proteomes" id="UP000838308">
    <property type="component" value="Unassembled WGS sequence"/>
</dbReference>
<comment type="caution">
    <text evidence="6">The sequence shown here is derived from an EMBL/GenBank/DDBJ whole genome shotgun (WGS) entry which is preliminary data.</text>
</comment>
<dbReference type="PANTHER" id="PTHR22550:SF5">
    <property type="entry name" value="LEUCINE ZIPPER PROTEIN 4"/>
    <property type="match status" value="1"/>
</dbReference>